<dbReference type="EMBL" id="QVNQ01000008">
    <property type="protein sequence ID" value="RFS82829.1"/>
    <property type="molecule type" value="Genomic_DNA"/>
</dbReference>
<feature type="transmembrane region" description="Helical" evidence="8">
    <location>
        <begin position="462"/>
        <end position="484"/>
    </location>
</feature>
<keyword evidence="3 8" id="KW-0812">Transmembrane</keyword>
<dbReference type="Proteomes" id="UP000262882">
    <property type="component" value="Unassembled WGS sequence"/>
</dbReference>
<evidence type="ECO:0000313" key="11">
    <source>
        <dbReference type="EMBL" id="RFS82829.1"/>
    </source>
</evidence>
<keyword evidence="5 8" id="KW-0472">Membrane</keyword>
<feature type="region of interest" description="Disordered" evidence="7">
    <location>
        <begin position="1"/>
        <end position="94"/>
    </location>
</feature>
<feature type="domain" description="MacB-like periplasmic core" evidence="10">
    <location>
        <begin position="118"/>
        <end position="335"/>
    </location>
</feature>
<proteinExistence type="inferred from homology"/>
<comment type="similarity">
    <text evidence="6">Belongs to the ABC-4 integral membrane protein family.</text>
</comment>
<comment type="caution">
    <text evidence="11">The sequence shown here is derived from an EMBL/GenBank/DDBJ whole genome shotgun (WGS) entry which is preliminary data.</text>
</comment>
<evidence type="ECO:0000313" key="12">
    <source>
        <dbReference type="Proteomes" id="UP000262882"/>
    </source>
</evidence>
<keyword evidence="4 8" id="KW-1133">Transmembrane helix</keyword>
<reference evidence="11 12" key="1">
    <citation type="submission" date="2018-08" db="EMBL/GenBank/DDBJ databases">
        <title>Actinomadura spongicola sp. nov., isolated from marine sponge Leucetta chagosensis.</title>
        <authorList>
            <person name="Li L."/>
            <person name="Lin H.W."/>
        </authorList>
    </citation>
    <scope>NUCLEOTIDE SEQUENCE [LARGE SCALE GENOMIC DNA]</scope>
    <source>
        <strain evidence="11 12">LHW52907</strain>
    </source>
</reference>
<feature type="compositionally biased region" description="Low complexity" evidence="7">
    <location>
        <begin position="24"/>
        <end position="35"/>
    </location>
</feature>
<evidence type="ECO:0000256" key="8">
    <source>
        <dbReference type="SAM" id="Phobius"/>
    </source>
</evidence>
<keyword evidence="12" id="KW-1185">Reference proteome</keyword>
<evidence type="ECO:0000256" key="6">
    <source>
        <dbReference type="ARBA" id="ARBA00038076"/>
    </source>
</evidence>
<accession>A0A372GCH3</accession>
<feature type="transmembrane region" description="Helical" evidence="8">
    <location>
        <begin position="117"/>
        <end position="137"/>
    </location>
</feature>
<dbReference type="GO" id="GO:0022857">
    <property type="term" value="F:transmembrane transporter activity"/>
    <property type="evidence" value="ECO:0007669"/>
    <property type="project" value="TreeGrafter"/>
</dbReference>
<dbReference type="AlphaFoldDB" id="A0A372GCH3"/>
<dbReference type="InterPro" id="IPR003838">
    <property type="entry name" value="ABC3_permease_C"/>
</dbReference>
<protein>
    <submittedName>
        <fullName evidence="11">ABC transporter permease</fullName>
    </submittedName>
</protein>
<sequence length="955" mass="98061">MRSATVAPPCGRTIVPPSPPRLNATPDTTTTASATRSRDRPGGRSRARAGRGDGRRTPTPYASGRGAPPLRKSREAGRSSGSGTTIHAAGPRPRRAGIGPMMFKLVLRGLAAHRARLLMSAVAVVAGVAFVAGTLIFSATLDRSFDRALDDLGRGTDVIVRADRAFEPGLGERVADRPVSESVLAAVRRAAGVEKARGVVTGFAAVVDRRGEIAGAEPQTGVAWDGDRDLSQTRLRSGAPPTGPDEVAIDVTTADDAGYRIGDRVTVALTSGTRPFRLTGLFEVGDSALSDQISMTAFAPATARRLLSDRPGTYARIVVHGDDDVPQERLRDTVAAVLPPGVEAITGAQAVDEQGASIKEVIKIIRTFLLVFAVIAVFVGSFIIFNTFAMLVSGRVRELALLRAVGASRGQVTRSVLGEAAGVGLAGSTLGLAAGCGVAVGLARLMGVVTGGEAPPFGSPVVPASAVIAAYAVGTLVTPAAAVVPARRAARTPPVAALRDGAESPRPPRKRLACGGVALAAGAALVAAGLAGDGSTALNLVGAGAMALFAGVVVVSPVLSRPAVRALAWPFARFGGSAGRMGGRNALRDPRRTAATASALTVGLALIASVSVIVQSMAASVDRQLDAGLTADYQVTGRSRITPVAEEAAVAVAGVAGVRAAIPLRTARFRMDGSVRTAAAGSPGQLLAHFRLPLQEGTASARGDELLVGRSVAAARGWTAGTTVDGQYRDGTRRTFRVVGVYVDRPSVTPSAPSMIIDWAGYRAHDPEAPIDRIEVDVAASGPGATGPAPETALESALAPWPNLELKDRAQVKDDAAGDIALFLDLVLGLLLLSVLVAALGIVNTLALAVTERTREIGLLRALGMQRRQLRRMIRYEAVVVSLFGAVLGVGTGVVLGVVLQRVMAEGDGGMEVLAIPYGRLAVCVAAAAVIGVVAAVWPARRAARMNVLQAIATE</sequence>
<dbReference type="InterPro" id="IPR050250">
    <property type="entry name" value="Macrolide_Exporter_MacB"/>
</dbReference>
<evidence type="ECO:0000256" key="3">
    <source>
        <dbReference type="ARBA" id="ARBA00022692"/>
    </source>
</evidence>
<feature type="transmembrane region" description="Helical" evidence="8">
    <location>
        <begin position="876"/>
        <end position="900"/>
    </location>
</feature>
<dbReference type="PANTHER" id="PTHR30572:SF4">
    <property type="entry name" value="ABC TRANSPORTER PERMEASE YTRF"/>
    <property type="match status" value="1"/>
</dbReference>
<feature type="transmembrane region" description="Helical" evidence="8">
    <location>
        <begin position="594"/>
        <end position="614"/>
    </location>
</feature>
<feature type="transmembrane region" description="Helical" evidence="8">
    <location>
        <begin position="512"/>
        <end position="531"/>
    </location>
</feature>
<feature type="transmembrane region" description="Helical" evidence="8">
    <location>
        <begin position="368"/>
        <end position="394"/>
    </location>
</feature>
<evidence type="ECO:0000256" key="5">
    <source>
        <dbReference type="ARBA" id="ARBA00023136"/>
    </source>
</evidence>
<evidence type="ECO:0000259" key="10">
    <source>
        <dbReference type="Pfam" id="PF12704"/>
    </source>
</evidence>
<feature type="domain" description="MacB-like periplasmic core" evidence="10">
    <location>
        <begin position="593"/>
        <end position="768"/>
    </location>
</feature>
<feature type="transmembrane region" description="Helical" evidence="8">
    <location>
        <begin position="537"/>
        <end position="559"/>
    </location>
</feature>
<dbReference type="Pfam" id="PF12704">
    <property type="entry name" value="MacB_PCD"/>
    <property type="match status" value="2"/>
</dbReference>
<evidence type="ECO:0000256" key="1">
    <source>
        <dbReference type="ARBA" id="ARBA00004651"/>
    </source>
</evidence>
<gene>
    <name evidence="11" type="ORF">D0T12_25750</name>
</gene>
<dbReference type="GO" id="GO:0005886">
    <property type="term" value="C:plasma membrane"/>
    <property type="evidence" value="ECO:0007669"/>
    <property type="project" value="UniProtKB-SubCell"/>
</dbReference>
<feature type="domain" description="ABC3 transporter permease C-terminal" evidence="9">
    <location>
        <begin position="830"/>
        <end position="948"/>
    </location>
</feature>
<name>A0A372GCH3_9ACTN</name>
<organism evidence="11 12">
    <name type="scientific">Actinomadura spongiicola</name>
    <dbReference type="NCBI Taxonomy" id="2303421"/>
    <lineage>
        <taxon>Bacteria</taxon>
        <taxon>Bacillati</taxon>
        <taxon>Actinomycetota</taxon>
        <taxon>Actinomycetes</taxon>
        <taxon>Streptosporangiales</taxon>
        <taxon>Thermomonosporaceae</taxon>
        <taxon>Actinomadura</taxon>
    </lineage>
</organism>
<evidence type="ECO:0000256" key="4">
    <source>
        <dbReference type="ARBA" id="ARBA00022989"/>
    </source>
</evidence>
<feature type="transmembrane region" description="Helical" evidence="8">
    <location>
        <begin position="920"/>
        <end position="940"/>
    </location>
</feature>
<feature type="transmembrane region" description="Helical" evidence="8">
    <location>
        <begin position="826"/>
        <end position="851"/>
    </location>
</feature>
<evidence type="ECO:0000256" key="2">
    <source>
        <dbReference type="ARBA" id="ARBA00022475"/>
    </source>
</evidence>
<dbReference type="Pfam" id="PF02687">
    <property type="entry name" value="FtsX"/>
    <property type="match status" value="2"/>
</dbReference>
<keyword evidence="2" id="KW-1003">Cell membrane</keyword>
<feature type="transmembrane region" description="Helical" evidence="8">
    <location>
        <begin position="415"/>
        <end position="442"/>
    </location>
</feature>
<evidence type="ECO:0000256" key="7">
    <source>
        <dbReference type="SAM" id="MobiDB-lite"/>
    </source>
</evidence>
<dbReference type="InterPro" id="IPR025857">
    <property type="entry name" value="MacB_PCD"/>
</dbReference>
<dbReference type="PANTHER" id="PTHR30572">
    <property type="entry name" value="MEMBRANE COMPONENT OF TRANSPORTER-RELATED"/>
    <property type="match status" value="1"/>
</dbReference>
<comment type="subcellular location">
    <subcellularLocation>
        <location evidence="1">Cell membrane</location>
        <topology evidence="1">Multi-pass membrane protein</topology>
    </subcellularLocation>
</comment>
<feature type="domain" description="ABC3 transporter permease C-terminal" evidence="9">
    <location>
        <begin position="371"/>
        <end position="494"/>
    </location>
</feature>
<evidence type="ECO:0000259" key="9">
    <source>
        <dbReference type="Pfam" id="PF02687"/>
    </source>
</evidence>